<dbReference type="STRING" id="118168.MC7420_4862"/>
<keyword evidence="2" id="KW-1185">Reference proteome</keyword>
<reference evidence="1 2" key="1">
    <citation type="submission" date="2008-07" db="EMBL/GenBank/DDBJ databases">
        <authorList>
            <person name="Tandeau de Marsac N."/>
            <person name="Ferriera S."/>
            <person name="Johnson J."/>
            <person name="Kravitz S."/>
            <person name="Beeson K."/>
            <person name="Sutton G."/>
            <person name="Rogers Y.-H."/>
            <person name="Friedman R."/>
            <person name="Frazier M."/>
            <person name="Venter J.C."/>
        </authorList>
    </citation>
    <scope>NUCLEOTIDE SEQUENCE [LARGE SCALE GENOMIC DNA]</scope>
    <source>
        <strain evidence="1 2">PCC 7420</strain>
    </source>
</reference>
<proteinExistence type="predicted"/>
<protein>
    <submittedName>
        <fullName evidence="1">Uncharacterized protein</fullName>
    </submittedName>
</protein>
<gene>
    <name evidence="1" type="ORF">MC7420_4862</name>
</gene>
<evidence type="ECO:0000313" key="1">
    <source>
        <dbReference type="EMBL" id="EDX76606.1"/>
    </source>
</evidence>
<accession>B4VNA8</accession>
<sequence>MLVPKWDLNIVRDRVSSHDTAQTNTWNEVKQRLMSKYRER</sequence>
<evidence type="ECO:0000313" key="2">
    <source>
        <dbReference type="Proteomes" id="UP000003835"/>
    </source>
</evidence>
<organism evidence="1 2">
    <name type="scientific">Coleofasciculus chthonoplastes PCC 7420</name>
    <dbReference type="NCBI Taxonomy" id="118168"/>
    <lineage>
        <taxon>Bacteria</taxon>
        <taxon>Bacillati</taxon>
        <taxon>Cyanobacteriota</taxon>
        <taxon>Cyanophyceae</taxon>
        <taxon>Coleofasciculales</taxon>
        <taxon>Coleofasciculaceae</taxon>
        <taxon>Coleofasciculus</taxon>
    </lineage>
</organism>
<dbReference type="AlphaFoldDB" id="B4VNA8"/>
<dbReference type="Proteomes" id="UP000003835">
    <property type="component" value="Unassembled WGS sequence"/>
</dbReference>
<name>B4VNA8_9CYAN</name>
<dbReference type="HOGENOM" id="CLU_3287965_0_0_3"/>
<dbReference type="EMBL" id="DS989846">
    <property type="protein sequence ID" value="EDX76606.1"/>
    <property type="molecule type" value="Genomic_DNA"/>
</dbReference>